<organism evidence="2 3">
    <name type="scientific">Lophiotrema nucula</name>
    <dbReference type="NCBI Taxonomy" id="690887"/>
    <lineage>
        <taxon>Eukaryota</taxon>
        <taxon>Fungi</taxon>
        <taxon>Dikarya</taxon>
        <taxon>Ascomycota</taxon>
        <taxon>Pezizomycotina</taxon>
        <taxon>Dothideomycetes</taxon>
        <taxon>Pleosporomycetidae</taxon>
        <taxon>Pleosporales</taxon>
        <taxon>Lophiotremataceae</taxon>
        <taxon>Lophiotrema</taxon>
    </lineage>
</organism>
<proteinExistence type="predicted"/>
<dbReference type="Gene3D" id="2.60.120.1160">
    <property type="match status" value="1"/>
</dbReference>
<gene>
    <name evidence="2" type="ORF">BDV96DRAFT_496181</name>
</gene>
<dbReference type="PANTHER" id="PTHR34612:SF2">
    <property type="entry name" value="GLYCOSIDE HYDROLASE 131 CATALYTIC N-TERMINAL DOMAIN-CONTAINING PROTEIN"/>
    <property type="match status" value="1"/>
</dbReference>
<evidence type="ECO:0000313" key="2">
    <source>
        <dbReference type="EMBL" id="KAF2113748.1"/>
    </source>
</evidence>
<name>A0A6A5Z5Q8_9PLEO</name>
<dbReference type="Proteomes" id="UP000799770">
    <property type="component" value="Unassembled WGS sequence"/>
</dbReference>
<dbReference type="PANTHER" id="PTHR34612">
    <property type="entry name" value="GH131_N DOMAIN-CONTAINING PROTEIN"/>
    <property type="match status" value="1"/>
</dbReference>
<evidence type="ECO:0000313" key="3">
    <source>
        <dbReference type="Proteomes" id="UP000799770"/>
    </source>
</evidence>
<accession>A0A6A5Z5Q8</accession>
<dbReference type="Pfam" id="PF18271">
    <property type="entry name" value="GH131_N"/>
    <property type="match status" value="1"/>
</dbReference>
<feature type="domain" description="Glycoside hydrolase 131 catalytic N-terminal" evidence="1">
    <location>
        <begin position="61"/>
        <end position="262"/>
    </location>
</feature>
<dbReference type="OrthoDB" id="5283326at2759"/>
<reference evidence="2" key="1">
    <citation type="journal article" date="2020" name="Stud. Mycol.">
        <title>101 Dothideomycetes genomes: a test case for predicting lifestyles and emergence of pathogens.</title>
        <authorList>
            <person name="Haridas S."/>
            <person name="Albert R."/>
            <person name="Binder M."/>
            <person name="Bloem J."/>
            <person name="Labutti K."/>
            <person name="Salamov A."/>
            <person name="Andreopoulos B."/>
            <person name="Baker S."/>
            <person name="Barry K."/>
            <person name="Bills G."/>
            <person name="Bluhm B."/>
            <person name="Cannon C."/>
            <person name="Castanera R."/>
            <person name="Culley D."/>
            <person name="Daum C."/>
            <person name="Ezra D."/>
            <person name="Gonzalez J."/>
            <person name="Henrissat B."/>
            <person name="Kuo A."/>
            <person name="Liang C."/>
            <person name="Lipzen A."/>
            <person name="Lutzoni F."/>
            <person name="Magnuson J."/>
            <person name="Mondo S."/>
            <person name="Nolan M."/>
            <person name="Ohm R."/>
            <person name="Pangilinan J."/>
            <person name="Park H.-J."/>
            <person name="Ramirez L."/>
            <person name="Alfaro M."/>
            <person name="Sun H."/>
            <person name="Tritt A."/>
            <person name="Yoshinaga Y."/>
            <person name="Zwiers L.-H."/>
            <person name="Turgeon B."/>
            <person name="Goodwin S."/>
            <person name="Spatafora J."/>
            <person name="Crous P."/>
            <person name="Grigoriev I."/>
        </authorList>
    </citation>
    <scope>NUCLEOTIDE SEQUENCE</scope>
    <source>
        <strain evidence="2">CBS 627.86</strain>
    </source>
</reference>
<dbReference type="InterPro" id="IPR041524">
    <property type="entry name" value="GH131_N"/>
</dbReference>
<protein>
    <recommendedName>
        <fullName evidence="1">Glycoside hydrolase 131 catalytic N-terminal domain-containing protein</fullName>
    </recommendedName>
</protein>
<dbReference type="AlphaFoldDB" id="A0A6A5Z5Q8"/>
<sequence length="267" mass="28504">MFTRSLRFFFPYFNLSIRAAIVFDGRVPATAALADFDSANSNFDPDFTKGQTNSCSSQTALHLCDASIFAPGGSTPQTAVRRAELSPNPSLTPSNTTSTGIKTLHLSLQPSAQRPLNLSHEYLLVFNERADFSANQISLKTGTLLGSDGSTKGDLVVLGNSKDGGEELFRTGFEEGVFVNFALVMDFDGNTVQVFSSTGADPLTQQTEPLANDLSGNGALHFGINKNPTDPRDDVLRTGFQESGILEGVVYGGIFVEDSVDGTITLS</sequence>
<dbReference type="EMBL" id="ML977327">
    <property type="protein sequence ID" value="KAF2113748.1"/>
    <property type="molecule type" value="Genomic_DNA"/>
</dbReference>
<keyword evidence="3" id="KW-1185">Reference proteome</keyword>
<evidence type="ECO:0000259" key="1">
    <source>
        <dbReference type="Pfam" id="PF18271"/>
    </source>
</evidence>